<evidence type="ECO:0000313" key="3">
    <source>
        <dbReference type="EMBL" id="MDA2812513.1"/>
    </source>
</evidence>
<proteinExistence type="inferred from homology"/>
<dbReference type="InterPro" id="IPR029039">
    <property type="entry name" value="Flavoprotein-like_sf"/>
</dbReference>
<dbReference type="PANTHER" id="PTHR30546:SF23">
    <property type="entry name" value="FLAVOPROTEIN-LIKE PROTEIN YCP4-RELATED"/>
    <property type="match status" value="1"/>
</dbReference>
<dbReference type="NCBIfam" id="TIGR01755">
    <property type="entry name" value="flav_wrbA"/>
    <property type="match status" value="1"/>
</dbReference>
<keyword evidence="4" id="KW-1185">Reference proteome</keyword>
<dbReference type="Pfam" id="PF03358">
    <property type="entry name" value="FMN_red"/>
    <property type="match status" value="1"/>
</dbReference>
<dbReference type="PANTHER" id="PTHR30546">
    <property type="entry name" value="FLAVODOXIN-RELATED PROTEIN WRBA-RELATED"/>
    <property type="match status" value="1"/>
</dbReference>
<comment type="caution">
    <text evidence="3">The sequence shown here is derived from an EMBL/GenBank/DDBJ whole genome shotgun (WGS) entry which is preliminary data.</text>
</comment>
<accession>A0ABT4U6F2</accession>
<dbReference type="EMBL" id="JAQFWQ010000052">
    <property type="protein sequence ID" value="MDA2812513.1"/>
    <property type="molecule type" value="Genomic_DNA"/>
</dbReference>
<dbReference type="Gene3D" id="3.40.50.360">
    <property type="match status" value="1"/>
</dbReference>
<dbReference type="Proteomes" id="UP001527866">
    <property type="component" value="Unassembled WGS sequence"/>
</dbReference>
<evidence type="ECO:0000313" key="4">
    <source>
        <dbReference type="Proteomes" id="UP001527866"/>
    </source>
</evidence>
<evidence type="ECO:0000259" key="2">
    <source>
        <dbReference type="PROSITE" id="PS50902"/>
    </source>
</evidence>
<protein>
    <submittedName>
        <fullName evidence="3">NAD(P)H:quinone oxidoreductase</fullName>
        <ecNumber evidence="3">1.6.5.2</ecNumber>
    </submittedName>
</protein>
<dbReference type="InterPro" id="IPR005025">
    <property type="entry name" value="FMN_Rdtase-like_dom"/>
</dbReference>
<gene>
    <name evidence="3" type="primary">wrbA</name>
    <name evidence="3" type="ORF">O4J56_17855</name>
</gene>
<comment type="similarity">
    <text evidence="1">Belongs to the WrbA family.</text>
</comment>
<dbReference type="PROSITE" id="PS50902">
    <property type="entry name" value="FLAVODOXIN_LIKE"/>
    <property type="match status" value="1"/>
</dbReference>
<keyword evidence="3" id="KW-0560">Oxidoreductase</keyword>
<organism evidence="3 4">
    <name type="scientific">Nocardiopsis endophytica</name>
    <dbReference type="NCBI Taxonomy" id="3018445"/>
    <lineage>
        <taxon>Bacteria</taxon>
        <taxon>Bacillati</taxon>
        <taxon>Actinomycetota</taxon>
        <taxon>Actinomycetes</taxon>
        <taxon>Streptosporangiales</taxon>
        <taxon>Nocardiopsidaceae</taxon>
        <taxon>Nocardiopsis</taxon>
    </lineage>
</organism>
<dbReference type="SUPFAM" id="SSF52218">
    <property type="entry name" value="Flavoproteins"/>
    <property type="match status" value="1"/>
</dbReference>
<dbReference type="InterPro" id="IPR010089">
    <property type="entry name" value="Flavoprotein_WrbA-like"/>
</dbReference>
<dbReference type="InterPro" id="IPR008254">
    <property type="entry name" value="Flavodoxin/NO_synth"/>
</dbReference>
<dbReference type="GO" id="GO:0003955">
    <property type="term" value="F:NAD(P)H dehydrogenase (quinone) activity"/>
    <property type="evidence" value="ECO:0007669"/>
    <property type="project" value="UniProtKB-EC"/>
</dbReference>
<sequence>MSDVKLSVIYYSSTGTISALAKEIAEAAEKAGAEVRLRKAAELAPQAAIDSNEAWAANVEATKDIAEATADDVVWADAVIFGSPTRYGNIASQLKQFIDTLGPQWAQGQLADKVYSGFASSATQHGGQESTLLALSNTFYHFGGIIVPPGYTDGSKFVDGNPYGTSHVDAQGNNPVDDTSRKAAQVQAERVVRVARALKPGASL</sequence>
<dbReference type="NCBIfam" id="NF002999">
    <property type="entry name" value="PRK03767.1"/>
    <property type="match status" value="1"/>
</dbReference>
<reference evidence="3 4" key="1">
    <citation type="submission" date="2023-01" db="EMBL/GenBank/DDBJ databases">
        <title>Draft genome sequence of Nocardiopsis sp. RSe5-2 isolated from halophytes.</title>
        <authorList>
            <person name="Duangmal K."/>
            <person name="Chantavorakit T."/>
        </authorList>
    </citation>
    <scope>NUCLEOTIDE SEQUENCE [LARGE SCALE GENOMIC DNA]</scope>
    <source>
        <strain evidence="3 4">RSe5-2</strain>
    </source>
</reference>
<evidence type="ECO:0000256" key="1">
    <source>
        <dbReference type="ARBA" id="ARBA00006961"/>
    </source>
</evidence>
<dbReference type="RefSeq" id="WP_270687103.1">
    <property type="nucleotide sequence ID" value="NZ_JAQFWQ010000052.1"/>
</dbReference>
<feature type="domain" description="Flavodoxin-like" evidence="2">
    <location>
        <begin position="6"/>
        <end position="191"/>
    </location>
</feature>
<name>A0ABT4U6F2_9ACTN</name>
<dbReference type="EC" id="1.6.5.2" evidence="3"/>